<dbReference type="EMBL" id="SPLM01000148">
    <property type="protein sequence ID" value="TMW55421.1"/>
    <property type="molecule type" value="Genomic_DNA"/>
</dbReference>
<dbReference type="SUPFAM" id="SSF51905">
    <property type="entry name" value="FAD/NAD(P)-binding domain"/>
    <property type="match status" value="1"/>
</dbReference>
<feature type="transmembrane region" description="Helical" evidence="2">
    <location>
        <begin position="1283"/>
        <end position="1304"/>
    </location>
</feature>
<dbReference type="InterPro" id="IPR036188">
    <property type="entry name" value="FAD/NAD-bd_sf"/>
</dbReference>
<dbReference type="GO" id="GO:0016491">
    <property type="term" value="F:oxidoreductase activity"/>
    <property type="evidence" value="ECO:0007669"/>
    <property type="project" value="InterPro"/>
</dbReference>
<dbReference type="Pfam" id="PF02353">
    <property type="entry name" value="CMAS"/>
    <property type="match status" value="1"/>
</dbReference>
<dbReference type="Gene3D" id="3.40.50.150">
    <property type="entry name" value="Vaccinia Virus protein VP39"/>
    <property type="match status" value="1"/>
</dbReference>
<accession>A0A8K1C2T7</accession>
<name>A0A8K1C2T7_PYTOL</name>
<sequence>MCKLTSSETQRKRIAVIGGGISGLACAYLLQRQLDADVVLFEESNEAGGHALTVDIELTQLKPGEPEPKQVQVPVDVGFQVFNLTTYPHLVGFFEDLGVTSQPSDMSFGCSVPLYSKPSSDMGKSTADAYDIFEWSSTKNLSTIFPEYTSYLESRRYDLVKDVVRFQKEAPLFLQEVEQGQHAEMTVEEYLQTYHYSDTFRDVYMLPMIAAIWSVPKVDSMVMPIRTLIRFMVNHHLHKIKNRPKWRTVVDRSRQYVQKVVKQLHDVRLNARVSRISTVVDDVGREQVRVTQESGEGELFDDVVLATHTDVTMRILGDEITPDEKAILSKIKYQSNKCVLHTDKSIMPANRKLWASWNAKEFPHANGATVVDTAPVCCSYWVNLLQNLDEGVQDVFVTLNPPHELENTLMEFELSHPMLNKEAVAAQEQLHTIQGKRHVYFAGAWTRYGFHEDGILSAVKVYELLAGETKSALIVKEAPPALPWMPRSPSPIPPSRLALDCLSLFTAYARKSVTVGSLRLLLPDGSERSFEAVQEVASVTNHATVSKSLHKYQNVDLNDVTIVLKIHDLCMFPRIVFGHSSIAMAEAYMDNLFDITIEERAARQQVKLLQFSKESKSDDRLAIFLYWCALNLIKIESNKNLLGGPAQWLGRQVKAFYHWKRQFNTIEQAKKHISMHYDLGNDLYELFLDKTMTYSSGMFPLDQDGTPATETTTLEQISVKLEQEEELKLEHAFLAADIQDGHRVLEIGCGWGSMAILSCTRAKCRWTALTLSKEQKAMMEERVRAAGLEDRIEVLLTDFRELVQMSEYRGTFDRVVSLEMIEALGDGNLPGYFADINRFLKPETGRIVIQAITIPDDRYDQYCKNTDFIKEFIFPGGHLPSRARIYWAVQQGNALVSQERSKSGAKPNQATDLSITEEYEFGKAYASTLRAWRLRLLHNRLKILALTSESDPTKKMYDARFMRMFEWYFAYCEVGFQQGLIHVMQLVIENKQLVPLPKPVLPATLRANRSNKIRTKPFHVVESKIMTGTVFHGRHDGVKNAFRYPTVMALLSLDDLYLSSLFNDRWYMSLNASNILAFHRSDHFGDPKRTLKSCVLQLIQDECNLSAEELEGAVGQVFILTTIRCLGYSFNPISIYYCMSFEDPSKCLYVVLEVTNTPWLEKHCYVLRTSESEADTDGLIDVRFVKAMHVSPFFKMDCEYRIRLNHPGTLMEHPDQELRMLLELHDHEKPGGTAQTAETKEPEPEDKSNKQAKEALGKKLFTSTLHLRQEPLYVNGKPNHDFFMVYSMALIAWKALLHIHYHALKLGVKGQRIYRTSHPAYKGKVRMVVLYSMDLIKHLFVFAVALLGIGLMETVQLGPHRPALCIAAVAGAVATIAMIK</sequence>
<organism evidence="4 5">
    <name type="scientific">Pythium oligandrum</name>
    <name type="common">Mycoparasitic fungus</name>
    <dbReference type="NCBI Taxonomy" id="41045"/>
    <lineage>
        <taxon>Eukaryota</taxon>
        <taxon>Sar</taxon>
        <taxon>Stramenopiles</taxon>
        <taxon>Oomycota</taxon>
        <taxon>Peronosporomycetes</taxon>
        <taxon>Pythiales</taxon>
        <taxon>Pythiaceae</taxon>
        <taxon>Pythium</taxon>
    </lineage>
</organism>
<feature type="domain" description="Amine oxidase" evidence="3">
    <location>
        <begin position="21"/>
        <end position="377"/>
    </location>
</feature>
<dbReference type="OrthoDB" id="62939at2759"/>
<keyword evidence="2" id="KW-0812">Transmembrane</keyword>
<protein>
    <recommendedName>
        <fullName evidence="3">Amine oxidase domain-containing protein</fullName>
    </recommendedName>
</protein>
<dbReference type="Proteomes" id="UP000794436">
    <property type="component" value="Unassembled WGS sequence"/>
</dbReference>
<feature type="transmembrane region" description="Helical" evidence="2">
    <location>
        <begin position="1325"/>
        <end position="1349"/>
    </location>
</feature>
<dbReference type="InterPro" id="IPR050723">
    <property type="entry name" value="CFA/CMAS"/>
</dbReference>
<keyword evidence="2" id="KW-1133">Transmembrane helix</keyword>
<evidence type="ECO:0000259" key="3">
    <source>
        <dbReference type="Pfam" id="PF01593"/>
    </source>
</evidence>
<dbReference type="Pfam" id="PF07103">
    <property type="entry name" value="DUF1365"/>
    <property type="match status" value="1"/>
</dbReference>
<dbReference type="SUPFAM" id="SSF53335">
    <property type="entry name" value="S-adenosyl-L-methionine-dependent methyltransferases"/>
    <property type="match status" value="1"/>
</dbReference>
<dbReference type="InterPro" id="IPR002937">
    <property type="entry name" value="Amino_oxidase"/>
</dbReference>
<dbReference type="InterPro" id="IPR029063">
    <property type="entry name" value="SAM-dependent_MTases_sf"/>
</dbReference>
<dbReference type="Gene3D" id="1.10.405.20">
    <property type="match status" value="1"/>
</dbReference>
<comment type="caution">
    <text evidence="4">The sequence shown here is derived from an EMBL/GenBank/DDBJ whole genome shotgun (WGS) entry which is preliminary data.</text>
</comment>
<keyword evidence="2" id="KW-0472">Membrane</keyword>
<dbReference type="InterPro" id="IPR010775">
    <property type="entry name" value="DUF1365"/>
</dbReference>
<evidence type="ECO:0000313" key="4">
    <source>
        <dbReference type="EMBL" id="TMW55421.1"/>
    </source>
</evidence>
<evidence type="ECO:0000256" key="2">
    <source>
        <dbReference type="SAM" id="Phobius"/>
    </source>
</evidence>
<dbReference type="Gene3D" id="3.30.70.1990">
    <property type="match status" value="1"/>
</dbReference>
<dbReference type="Gene3D" id="3.50.50.60">
    <property type="entry name" value="FAD/NAD(P)-binding domain"/>
    <property type="match status" value="1"/>
</dbReference>
<dbReference type="Pfam" id="PF01593">
    <property type="entry name" value="Amino_oxidase"/>
    <property type="match status" value="1"/>
</dbReference>
<dbReference type="PROSITE" id="PS51257">
    <property type="entry name" value="PROKAR_LIPOPROTEIN"/>
    <property type="match status" value="1"/>
</dbReference>
<keyword evidence="5" id="KW-1185">Reference proteome</keyword>
<evidence type="ECO:0000256" key="1">
    <source>
        <dbReference type="SAM" id="MobiDB-lite"/>
    </source>
</evidence>
<reference evidence="4" key="1">
    <citation type="submission" date="2019-03" db="EMBL/GenBank/DDBJ databases">
        <title>Long read genome sequence of the mycoparasitic Pythium oligandrum ATCC 38472 isolated from sugarbeet rhizosphere.</title>
        <authorList>
            <person name="Gaulin E."/>
        </authorList>
    </citation>
    <scope>NUCLEOTIDE SEQUENCE</scope>
    <source>
        <strain evidence="4">ATCC 38472_TT</strain>
    </source>
</reference>
<gene>
    <name evidence="4" type="ORF">Poli38472_013312</name>
</gene>
<proteinExistence type="predicted"/>
<dbReference type="PANTHER" id="PTHR43667">
    <property type="entry name" value="CYCLOPROPANE-FATTY-ACYL-PHOSPHOLIPID SYNTHASE"/>
    <property type="match status" value="1"/>
</dbReference>
<dbReference type="PANTHER" id="PTHR43667:SF2">
    <property type="entry name" value="FATTY ACID C-METHYL TRANSFERASE"/>
    <property type="match status" value="1"/>
</dbReference>
<feature type="transmembrane region" description="Helical" evidence="2">
    <location>
        <begin position="1361"/>
        <end position="1379"/>
    </location>
</feature>
<dbReference type="CDD" id="cd02440">
    <property type="entry name" value="AdoMet_MTases"/>
    <property type="match status" value="1"/>
</dbReference>
<feature type="region of interest" description="Disordered" evidence="1">
    <location>
        <begin position="1229"/>
        <end position="1252"/>
    </location>
</feature>
<feature type="transmembrane region" description="Helical" evidence="2">
    <location>
        <begin position="12"/>
        <end position="30"/>
    </location>
</feature>
<feature type="compositionally biased region" description="Basic and acidic residues" evidence="1">
    <location>
        <begin position="1238"/>
        <end position="1252"/>
    </location>
</feature>
<evidence type="ECO:0000313" key="5">
    <source>
        <dbReference type="Proteomes" id="UP000794436"/>
    </source>
</evidence>